<evidence type="ECO:0000313" key="4">
    <source>
        <dbReference type="Proteomes" id="UP000233551"/>
    </source>
</evidence>
<gene>
    <name evidence="3" type="ORF">CRG98_026438</name>
</gene>
<dbReference type="EMBL" id="PGOL01001878">
    <property type="protein sequence ID" value="PKI53177.1"/>
    <property type="molecule type" value="Genomic_DNA"/>
</dbReference>
<name>A0A2I0JAA3_PUNGR</name>
<evidence type="ECO:0000256" key="1">
    <source>
        <dbReference type="SAM" id="Phobius"/>
    </source>
</evidence>
<keyword evidence="1" id="KW-1133">Transmembrane helix</keyword>
<dbReference type="InterPro" id="IPR019557">
    <property type="entry name" value="AminoTfrase-like_pln_mobile"/>
</dbReference>
<sequence>MVVFKDLSKADGRYLAIVTKASLLLSIKLWWGFSLVLVPMSALITVQSNGVMKYQIIERALQQVGCILRSMIPDTNTLEALQGSIGKLQLTGELYEEANEEIPPEGELPELDKWPSEEEAIFHELNVKEFIIAETYLAAFLACWPSVFVFPQTSLNMIRLVTFKVASMLAQGQNFYLAIPVLAQIYRGLRTVA</sequence>
<comment type="caution">
    <text evidence="3">The sequence shown here is derived from an EMBL/GenBank/DDBJ whole genome shotgun (WGS) entry which is preliminary data.</text>
</comment>
<accession>A0A2I0JAA3</accession>
<dbReference type="Proteomes" id="UP000233551">
    <property type="component" value="Unassembled WGS sequence"/>
</dbReference>
<keyword evidence="1" id="KW-0472">Membrane</keyword>
<keyword evidence="1" id="KW-0812">Transmembrane</keyword>
<organism evidence="3 4">
    <name type="scientific">Punica granatum</name>
    <name type="common">Pomegranate</name>
    <dbReference type="NCBI Taxonomy" id="22663"/>
    <lineage>
        <taxon>Eukaryota</taxon>
        <taxon>Viridiplantae</taxon>
        <taxon>Streptophyta</taxon>
        <taxon>Embryophyta</taxon>
        <taxon>Tracheophyta</taxon>
        <taxon>Spermatophyta</taxon>
        <taxon>Magnoliopsida</taxon>
        <taxon>eudicotyledons</taxon>
        <taxon>Gunneridae</taxon>
        <taxon>Pentapetalae</taxon>
        <taxon>rosids</taxon>
        <taxon>malvids</taxon>
        <taxon>Myrtales</taxon>
        <taxon>Lythraceae</taxon>
        <taxon>Punica</taxon>
    </lineage>
</organism>
<keyword evidence="4" id="KW-1185">Reference proteome</keyword>
<dbReference type="Pfam" id="PF10536">
    <property type="entry name" value="PMD"/>
    <property type="match status" value="1"/>
</dbReference>
<dbReference type="AlphaFoldDB" id="A0A2I0JAA3"/>
<proteinExistence type="predicted"/>
<evidence type="ECO:0000259" key="2">
    <source>
        <dbReference type="Pfam" id="PF10536"/>
    </source>
</evidence>
<feature type="domain" description="Aminotransferase-like plant mobile" evidence="2">
    <location>
        <begin position="120"/>
        <end position="191"/>
    </location>
</feature>
<evidence type="ECO:0000313" key="3">
    <source>
        <dbReference type="EMBL" id="PKI53177.1"/>
    </source>
</evidence>
<feature type="transmembrane region" description="Helical" evidence="1">
    <location>
        <begin position="29"/>
        <end position="46"/>
    </location>
</feature>
<reference evidence="3 4" key="1">
    <citation type="submission" date="2017-11" db="EMBL/GenBank/DDBJ databases">
        <title>De-novo sequencing of pomegranate (Punica granatum L.) genome.</title>
        <authorList>
            <person name="Akparov Z."/>
            <person name="Amiraslanov A."/>
            <person name="Hajiyeva S."/>
            <person name="Abbasov M."/>
            <person name="Kaur K."/>
            <person name="Hamwieh A."/>
            <person name="Solovyev V."/>
            <person name="Salamov A."/>
            <person name="Braich B."/>
            <person name="Kosarev P."/>
            <person name="Mahmoud A."/>
            <person name="Hajiyev E."/>
            <person name="Babayeva S."/>
            <person name="Izzatullayeva V."/>
            <person name="Mammadov A."/>
            <person name="Mammadov A."/>
            <person name="Sharifova S."/>
            <person name="Ojaghi J."/>
            <person name="Eynullazada K."/>
            <person name="Bayramov B."/>
            <person name="Abdulazimova A."/>
            <person name="Shahmuradov I."/>
        </authorList>
    </citation>
    <scope>NUCLEOTIDE SEQUENCE [LARGE SCALE GENOMIC DNA]</scope>
    <source>
        <strain evidence="4">cv. AG2017</strain>
        <tissue evidence="3">Leaf</tissue>
    </source>
</reference>
<protein>
    <recommendedName>
        <fullName evidence="2">Aminotransferase-like plant mobile domain-containing protein</fullName>
    </recommendedName>
</protein>